<feature type="domain" description="DUF3741" evidence="2">
    <location>
        <begin position="179"/>
        <end position="223"/>
    </location>
</feature>
<feature type="domain" description="DUF4378" evidence="3">
    <location>
        <begin position="825"/>
        <end position="976"/>
    </location>
</feature>
<dbReference type="PANTHER" id="PTHR46836:SF8">
    <property type="entry name" value="AFADIN"/>
    <property type="match status" value="1"/>
</dbReference>
<proteinExistence type="predicted"/>
<dbReference type="Pfam" id="PF14383">
    <property type="entry name" value="VARLMGL"/>
    <property type="match status" value="1"/>
</dbReference>
<dbReference type="AlphaFoldDB" id="A0A5B7AX11"/>
<feature type="compositionally biased region" description="Polar residues" evidence="1">
    <location>
        <begin position="11"/>
        <end position="25"/>
    </location>
</feature>
<feature type="compositionally biased region" description="Basic residues" evidence="1">
    <location>
        <begin position="1"/>
        <end position="10"/>
    </location>
</feature>
<feature type="region of interest" description="Disordered" evidence="1">
    <location>
        <begin position="273"/>
        <end position="298"/>
    </location>
</feature>
<evidence type="ECO:0000259" key="3">
    <source>
        <dbReference type="Pfam" id="PF14309"/>
    </source>
</evidence>
<dbReference type="InterPro" id="IPR022212">
    <property type="entry name" value="DUF3741"/>
</dbReference>
<feature type="region of interest" description="Disordered" evidence="1">
    <location>
        <begin position="578"/>
        <end position="630"/>
    </location>
</feature>
<dbReference type="InterPro" id="IPR025486">
    <property type="entry name" value="DUF4378"/>
</dbReference>
<gene>
    <name evidence="5" type="ORF">Din_030688</name>
</gene>
<evidence type="ECO:0000256" key="1">
    <source>
        <dbReference type="SAM" id="MobiDB-lite"/>
    </source>
</evidence>
<accession>A0A5B7AX11</accession>
<dbReference type="Pfam" id="PF12552">
    <property type="entry name" value="DUF3741"/>
    <property type="match status" value="1"/>
</dbReference>
<reference evidence="5" key="1">
    <citation type="submission" date="2019-08" db="EMBL/GenBank/DDBJ databases">
        <title>Reference gene set and small RNA set construction with multiple tissues from Davidia involucrata Baill.</title>
        <authorList>
            <person name="Yang H."/>
            <person name="Zhou C."/>
            <person name="Li G."/>
            <person name="Wang J."/>
            <person name="Gao P."/>
            <person name="Wang M."/>
            <person name="Wang R."/>
            <person name="Zhao Y."/>
        </authorList>
    </citation>
    <scope>NUCLEOTIDE SEQUENCE</scope>
    <source>
        <tissue evidence="5">Mixed with DoveR01_LX</tissue>
    </source>
</reference>
<feature type="region of interest" description="Disordered" evidence="1">
    <location>
        <begin position="1"/>
        <end position="42"/>
    </location>
</feature>
<evidence type="ECO:0000313" key="5">
    <source>
        <dbReference type="EMBL" id="MPA61247.1"/>
    </source>
</evidence>
<evidence type="ECO:0000259" key="2">
    <source>
        <dbReference type="Pfam" id="PF12552"/>
    </source>
</evidence>
<feature type="compositionally biased region" description="Polar residues" evidence="1">
    <location>
        <begin position="692"/>
        <end position="719"/>
    </location>
</feature>
<dbReference type="EMBL" id="GHES01030688">
    <property type="protein sequence ID" value="MPA61247.1"/>
    <property type="molecule type" value="Transcribed_RNA"/>
</dbReference>
<dbReference type="Pfam" id="PF14309">
    <property type="entry name" value="DUF4378"/>
    <property type="match status" value="1"/>
</dbReference>
<evidence type="ECO:0000259" key="4">
    <source>
        <dbReference type="Pfam" id="PF14383"/>
    </source>
</evidence>
<feature type="compositionally biased region" description="Low complexity" evidence="1">
    <location>
        <begin position="602"/>
        <end position="616"/>
    </location>
</feature>
<feature type="compositionally biased region" description="Polar residues" evidence="1">
    <location>
        <begin position="32"/>
        <end position="41"/>
    </location>
</feature>
<organism evidence="5">
    <name type="scientific">Davidia involucrata</name>
    <name type="common">Dove tree</name>
    <dbReference type="NCBI Taxonomy" id="16924"/>
    <lineage>
        <taxon>Eukaryota</taxon>
        <taxon>Viridiplantae</taxon>
        <taxon>Streptophyta</taxon>
        <taxon>Embryophyta</taxon>
        <taxon>Tracheophyta</taxon>
        <taxon>Spermatophyta</taxon>
        <taxon>Magnoliopsida</taxon>
        <taxon>eudicotyledons</taxon>
        <taxon>Gunneridae</taxon>
        <taxon>Pentapetalae</taxon>
        <taxon>asterids</taxon>
        <taxon>Cornales</taxon>
        <taxon>Nyssaceae</taxon>
        <taxon>Davidia</taxon>
    </lineage>
</organism>
<name>A0A5B7AX11_DAVIN</name>
<dbReference type="PANTHER" id="PTHR46836">
    <property type="entry name" value="AFADIN"/>
    <property type="match status" value="1"/>
</dbReference>
<evidence type="ECO:0008006" key="6">
    <source>
        <dbReference type="Google" id="ProtNLM"/>
    </source>
</evidence>
<feature type="domain" description="DUF3741" evidence="4">
    <location>
        <begin position="76"/>
        <end position="99"/>
    </location>
</feature>
<dbReference type="InterPro" id="IPR032795">
    <property type="entry name" value="DUF3741-assoc"/>
</dbReference>
<sequence>MERGRQRRSKVTSSTEGNRQIQKQRTVPKLASDSSSCGSGTTEEDLFTFELARSSSIRVTGTPIKKLLAEEMSKETESKRRPPSVIARLMGLDGLPPQQPVHRQQKGFSENYPQRTAPIRFQRNDRLCERQFNRKSSMEQQEFKDVYEVSETSKVKSGSYLSKGTANSKLTEAEMAFVRQKFMDAKRLSTDEKLQGSKEFCDTLEMLDSNKDLLLKFLQQPDSLFTKHLFDLRDAVPKSQCSHIAVIKTSNYAKYESSAIGWKLDRETSLKYDSSSRRKNQGCHFSQSYNNRGAHNSLKSSKVQLEGKAEADVLPARIVVLKPNLGKMRNATKSVSSPYSHAYPSDCKMHAEYPNIGSGEAGSCGKKNLYNDVGFSRPKSRESREIAKEITRRMRESLCSEPINLSSVIRGYAGDESSYDMSVSDSASDSEVTILTSRNSFDRSDRKKLSSFHSIESSVSREAKNRLSERWKMTHRHQDVGGVGKGSTLGEMLAIPDRETRPGNLDAMIGLDGPSERFSSIDETAWWESPLGISSRDGWKDGCIRALSRRSHPASSVGFGGPKTSTQHEVVDDDGYLMPNEAVNRGRNKMVKGNFNQKDLLSRNSRSSNRKSQSSRHTYRDSTDSSQELDFSQFQMGVKLGKKNLSEQKPMVSDMPANNAADTSSITDAIADAENEYMTMSSESPDELLPKPSTSMLEDGNTSCRGIEYSNAQEPSIGSSEEGPVPLQCPIPEPQSPESSKEADHPSPVSVLEVPFTEDVSSGSECFERVSADLHELRLQLKLLKMESEDHADGPMLMPGNEDVGQGFVAVSEETGMHVAECWESSYLVDVLVDSGFNDTDPDMFMVTWHSPECPLGPWVFDNLEKKYCDETTWLKSERRLLFDRINSGLLEIYQCFKDPHPWVKPVVTRMVASNWPKDGIKNELYKLLASQVNSANEDIAEKVLEVGSQWLDLGANIDVIGKEIERLLIDDLIAELLTM</sequence>
<feature type="compositionally biased region" description="Polar residues" evidence="1">
    <location>
        <begin position="283"/>
        <end position="298"/>
    </location>
</feature>
<protein>
    <recommendedName>
        <fullName evidence="6">DUF4378 domain-containing protein</fullName>
    </recommendedName>
</protein>
<feature type="region of interest" description="Disordered" evidence="1">
    <location>
        <begin position="678"/>
        <end position="748"/>
    </location>
</feature>